<dbReference type="AlphaFoldDB" id="A0AAD6D4A3"/>
<reference evidence="1 2" key="1">
    <citation type="journal article" date="2023" name="IMA Fungus">
        <title>Comparative genomic study of the Penicillium genus elucidates a diverse pangenome and 15 lateral gene transfer events.</title>
        <authorList>
            <person name="Petersen C."/>
            <person name="Sorensen T."/>
            <person name="Nielsen M.R."/>
            <person name="Sondergaard T.E."/>
            <person name="Sorensen J.L."/>
            <person name="Fitzpatrick D.A."/>
            <person name="Frisvad J.C."/>
            <person name="Nielsen K.L."/>
        </authorList>
    </citation>
    <scope>NUCLEOTIDE SEQUENCE [LARGE SCALE GENOMIC DNA]</scope>
    <source>
        <strain evidence="1 2">IBT 35679</strain>
    </source>
</reference>
<dbReference type="Proteomes" id="UP001220324">
    <property type="component" value="Unassembled WGS sequence"/>
</dbReference>
<name>A0AAD6D4A3_9EURO</name>
<sequence>MPTYCPNNHRLNIQSIWTDHARPLLGVETNLNLAAMPAADEKFAATVYIHVVIVQAEGWAHLVHTLSNLQDLVDQIMFKTESTT</sequence>
<evidence type="ECO:0000313" key="1">
    <source>
        <dbReference type="EMBL" id="KAJ5553396.1"/>
    </source>
</evidence>
<comment type="caution">
    <text evidence="1">The sequence shown here is derived from an EMBL/GenBank/DDBJ whole genome shotgun (WGS) entry which is preliminary data.</text>
</comment>
<gene>
    <name evidence="1" type="ORF">N7494_002774</name>
</gene>
<proteinExistence type="predicted"/>
<protein>
    <submittedName>
        <fullName evidence="1">Uncharacterized protein</fullName>
    </submittedName>
</protein>
<accession>A0AAD6D4A3</accession>
<evidence type="ECO:0000313" key="2">
    <source>
        <dbReference type="Proteomes" id="UP001220324"/>
    </source>
</evidence>
<organism evidence="1 2">
    <name type="scientific">Penicillium frequentans</name>
    <dbReference type="NCBI Taxonomy" id="3151616"/>
    <lineage>
        <taxon>Eukaryota</taxon>
        <taxon>Fungi</taxon>
        <taxon>Dikarya</taxon>
        <taxon>Ascomycota</taxon>
        <taxon>Pezizomycotina</taxon>
        <taxon>Eurotiomycetes</taxon>
        <taxon>Eurotiomycetidae</taxon>
        <taxon>Eurotiales</taxon>
        <taxon>Aspergillaceae</taxon>
        <taxon>Penicillium</taxon>
    </lineage>
</organism>
<keyword evidence="2" id="KW-1185">Reference proteome</keyword>
<dbReference type="EMBL" id="JAQIZZ010000002">
    <property type="protein sequence ID" value="KAJ5553396.1"/>
    <property type="molecule type" value="Genomic_DNA"/>
</dbReference>